<proteinExistence type="predicted"/>
<evidence type="ECO:0000313" key="2">
    <source>
        <dbReference type="Proteomes" id="UP000005239"/>
    </source>
</evidence>
<dbReference type="Proteomes" id="UP000005239">
    <property type="component" value="Unassembled WGS sequence"/>
</dbReference>
<accession>A0A8R1Y6L2</accession>
<evidence type="ECO:0000313" key="1">
    <source>
        <dbReference type="EnsemblMetazoa" id="PPA05353.1"/>
    </source>
</evidence>
<sequence>MDLREFYFLESSDDEMDEVLNEDDSDIEESAQCIQTTRSEKCLMGRMKMARTSLTWRTMRPRMLNSTRWQPPCRYRLAFALHLSTKAAFRHIINGAALAVYAYAGLQDQFARSVVGCLALGALLIIAVVRATTSSAAVDVIPNTSQSLVHCACEENNEEKD</sequence>
<reference evidence="1" key="2">
    <citation type="submission" date="2022-06" db="UniProtKB">
        <authorList>
            <consortium name="EnsemblMetazoa"/>
        </authorList>
    </citation>
    <scope>IDENTIFICATION</scope>
    <source>
        <strain evidence="1">PS312</strain>
    </source>
</reference>
<dbReference type="AlphaFoldDB" id="A0A2A6CD12"/>
<accession>A0A2A6CD12</accession>
<protein>
    <submittedName>
        <fullName evidence="1">Uncharacterized protein</fullName>
    </submittedName>
</protein>
<gene>
    <name evidence="1" type="primary">WBGene00094907</name>
</gene>
<reference evidence="2" key="1">
    <citation type="journal article" date="2008" name="Nat. Genet.">
        <title>The Pristionchus pacificus genome provides a unique perspective on nematode lifestyle and parasitism.</title>
        <authorList>
            <person name="Dieterich C."/>
            <person name="Clifton S.W."/>
            <person name="Schuster L.N."/>
            <person name="Chinwalla A."/>
            <person name="Delehaunty K."/>
            <person name="Dinkelacker I."/>
            <person name="Fulton L."/>
            <person name="Fulton R."/>
            <person name="Godfrey J."/>
            <person name="Minx P."/>
            <person name="Mitreva M."/>
            <person name="Roeseler W."/>
            <person name="Tian H."/>
            <person name="Witte H."/>
            <person name="Yang S.P."/>
            <person name="Wilson R.K."/>
            <person name="Sommer R.J."/>
        </authorList>
    </citation>
    <scope>NUCLEOTIDE SEQUENCE [LARGE SCALE GENOMIC DNA]</scope>
    <source>
        <strain evidence="2">PS312</strain>
    </source>
</reference>
<keyword evidence="2" id="KW-1185">Reference proteome</keyword>
<dbReference type="EnsemblMetazoa" id="PPA05353.1">
    <property type="protein sequence ID" value="PPA05353.1"/>
    <property type="gene ID" value="WBGene00094907"/>
</dbReference>
<organism evidence="1 2">
    <name type="scientific">Pristionchus pacificus</name>
    <name type="common">Parasitic nematode worm</name>
    <dbReference type="NCBI Taxonomy" id="54126"/>
    <lineage>
        <taxon>Eukaryota</taxon>
        <taxon>Metazoa</taxon>
        <taxon>Ecdysozoa</taxon>
        <taxon>Nematoda</taxon>
        <taxon>Chromadorea</taxon>
        <taxon>Rhabditida</taxon>
        <taxon>Rhabditina</taxon>
        <taxon>Diplogasteromorpha</taxon>
        <taxon>Diplogasteroidea</taxon>
        <taxon>Neodiplogasteridae</taxon>
        <taxon>Pristionchus</taxon>
    </lineage>
</organism>
<name>A0A2A6CD12_PRIPA</name>